<dbReference type="Pfam" id="PF07905">
    <property type="entry name" value="PucR"/>
    <property type="match status" value="1"/>
</dbReference>
<dbReference type="Gene3D" id="1.10.10.2840">
    <property type="entry name" value="PucR C-terminal helix-turn-helix domain"/>
    <property type="match status" value="1"/>
</dbReference>
<feature type="domain" description="PucR C-terminal helix-turn-helix" evidence="2">
    <location>
        <begin position="324"/>
        <end position="365"/>
    </location>
</feature>
<dbReference type="InterPro" id="IPR025736">
    <property type="entry name" value="PucR_C-HTH_dom"/>
</dbReference>
<dbReference type="PANTHER" id="PTHR33744:SF1">
    <property type="entry name" value="DNA-BINDING TRANSCRIPTIONAL ACTIVATOR ADER"/>
    <property type="match status" value="1"/>
</dbReference>
<evidence type="ECO:0000313" key="4">
    <source>
        <dbReference type="Proteomes" id="UP000198752"/>
    </source>
</evidence>
<name>A0A1I2QYA9_9BACL</name>
<dbReference type="InterPro" id="IPR042070">
    <property type="entry name" value="PucR_C-HTH_sf"/>
</dbReference>
<evidence type="ECO:0000259" key="1">
    <source>
        <dbReference type="Pfam" id="PF07905"/>
    </source>
</evidence>
<protein>
    <submittedName>
        <fullName evidence="3">PucR C-terminal helix-turn-helix domain-containing protein</fullName>
    </submittedName>
</protein>
<dbReference type="AlphaFoldDB" id="A0A1I2QYA9"/>
<gene>
    <name evidence="3" type="ORF">SAMN02982927_01414</name>
</gene>
<dbReference type="STRING" id="269670.SAMN02982927_01414"/>
<dbReference type="InterPro" id="IPR012914">
    <property type="entry name" value="PucR_dom"/>
</dbReference>
<proteinExistence type="predicted"/>
<dbReference type="Pfam" id="PF13556">
    <property type="entry name" value="HTH_30"/>
    <property type="match status" value="1"/>
</dbReference>
<dbReference type="RefSeq" id="WP_177184682.1">
    <property type="nucleotide sequence ID" value="NZ_FOOY01000008.1"/>
</dbReference>
<dbReference type="InterPro" id="IPR051448">
    <property type="entry name" value="CdaR-like_regulators"/>
</dbReference>
<reference evidence="4" key="1">
    <citation type="submission" date="2016-10" db="EMBL/GenBank/DDBJ databases">
        <authorList>
            <person name="Varghese N."/>
            <person name="Submissions S."/>
        </authorList>
    </citation>
    <scope>NUCLEOTIDE SEQUENCE [LARGE SCALE GENOMIC DNA]</scope>
    <source>
        <strain evidence="4">ATCC 700379</strain>
    </source>
</reference>
<dbReference type="Proteomes" id="UP000198752">
    <property type="component" value="Unassembled WGS sequence"/>
</dbReference>
<evidence type="ECO:0000259" key="2">
    <source>
        <dbReference type="Pfam" id="PF13556"/>
    </source>
</evidence>
<feature type="domain" description="Purine catabolism PurC-like" evidence="1">
    <location>
        <begin position="11"/>
        <end position="125"/>
    </location>
</feature>
<dbReference type="PANTHER" id="PTHR33744">
    <property type="entry name" value="CARBOHYDRATE DIACID REGULATOR"/>
    <property type="match status" value="1"/>
</dbReference>
<accession>A0A1I2QYA9</accession>
<organism evidence="3 4">
    <name type="scientific">Sporolactobacillus nakayamae</name>
    <dbReference type="NCBI Taxonomy" id="269670"/>
    <lineage>
        <taxon>Bacteria</taxon>
        <taxon>Bacillati</taxon>
        <taxon>Bacillota</taxon>
        <taxon>Bacilli</taxon>
        <taxon>Bacillales</taxon>
        <taxon>Sporolactobacillaceae</taxon>
        <taxon>Sporolactobacillus</taxon>
    </lineage>
</organism>
<dbReference type="EMBL" id="FOOY01000008">
    <property type="protein sequence ID" value="SFG33374.1"/>
    <property type="molecule type" value="Genomic_DNA"/>
</dbReference>
<evidence type="ECO:0000313" key="3">
    <source>
        <dbReference type="EMBL" id="SFG33374.1"/>
    </source>
</evidence>
<keyword evidence="4" id="KW-1185">Reference proteome</keyword>
<sequence>MPDVASLQQFEFFSNFTLYAGAKGIHRMISNVVILDHEGFDGNYTDFHEGDFVITNLLYAKDNPERILPSFSKLISIKVSAIAIKSIYYHELPKEVVELAEAHSLPIFFFDSVYIEDIILNIVDYLRSSEKNSYLENLVDTVIYTETPETALKQLLSHCCPDNRHYVSSLYLTNPSSKDKLSIQRTLNRKGLLGKQFIDSAADCFFLMYKKGVLMLYFSQDVQTSSEIMKKWRHILSVSNLSSGNYQIGVDDEMLPIRQIDIAIRRSIYTNRCCGQQGHPKAVYSSMHLRTLMLSLSENRYANAYLTDLCKEISSYDRQQNTRLMETLYAYAGCLFHIDKTAKKLTQHPNTIRYRLNKIKSILHCTNDFEFQMIVGLISETLN</sequence>